<evidence type="ECO:0000256" key="2">
    <source>
        <dbReference type="ARBA" id="ARBA00022723"/>
    </source>
</evidence>
<dbReference type="GO" id="GO:0046872">
    <property type="term" value="F:metal ion binding"/>
    <property type="evidence" value="ECO:0007669"/>
    <property type="project" value="UniProtKB-KW"/>
</dbReference>
<dbReference type="OrthoDB" id="9807246at2"/>
<keyword evidence="3" id="KW-0862">Zinc</keyword>
<evidence type="ECO:0000256" key="4">
    <source>
        <dbReference type="ARBA" id="ARBA00023239"/>
    </source>
</evidence>
<protein>
    <recommendedName>
        <fullName evidence="5">CENP-V/GFA domain-containing protein</fullName>
    </recommendedName>
</protein>
<dbReference type="Pfam" id="PF04828">
    <property type="entry name" value="GFA"/>
    <property type="match status" value="1"/>
</dbReference>
<dbReference type="EMBL" id="CP027668">
    <property type="protein sequence ID" value="AVO45604.1"/>
    <property type="molecule type" value="Genomic_DNA"/>
</dbReference>
<keyword evidence="2" id="KW-0479">Metal-binding</keyword>
<dbReference type="InterPro" id="IPR011057">
    <property type="entry name" value="Mss4-like_sf"/>
</dbReference>
<comment type="similarity">
    <text evidence="1">Belongs to the Gfa family.</text>
</comment>
<evidence type="ECO:0000256" key="3">
    <source>
        <dbReference type="ARBA" id="ARBA00022833"/>
    </source>
</evidence>
<dbReference type="PANTHER" id="PTHR33337">
    <property type="entry name" value="GFA DOMAIN-CONTAINING PROTEIN"/>
    <property type="match status" value="1"/>
</dbReference>
<keyword evidence="7" id="KW-1185">Reference proteome</keyword>
<dbReference type="AlphaFoldDB" id="A0A2S0NBR4"/>
<dbReference type="Proteomes" id="UP000237889">
    <property type="component" value="Chromosome"/>
</dbReference>
<evidence type="ECO:0000313" key="6">
    <source>
        <dbReference type="EMBL" id="AVO45604.1"/>
    </source>
</evidence>
<dbReference type="PROSITE" id="PS51891">
    <property type="entry name" value="CENP_V_GFA"/>
    <property type="match status" value="1"/>
</dbReference>
<accession>A0A2S0NBR4</accession>
<proteinExistence type="inferred from homology"/>
<sequence>MLTGGCYCGALRYEVAGEPMFRGECHCRECQTISGGAENYFMAVPVEGFRYVQGEPARYSRPDLENPVTREFCATCGTHLATLSPRRKNAVILKVGGLDDPSVYGGPDVVFYTSEAQPFHLIPEGVPAFEKFPPPR</sequence>
<name>A0A2S0NBR4_9HYPH</name>
<dbReference type="Gene3D" id="3.90.1590.10">
    <property type="entry name" value="glutathione-dependent formaldehyde- activating enzyme (gfa)"/>
    <property type="match status" value="1"/>
</dbReference>
<reference evidence="6 7" key="1">
    <citation type="submission" date="2018-03" db="EMBL/GenBank/DDBJ databases">
        <title>Genome sequencing of Phreatobacter sp.</title>
        <authorList>
            <person name="Kim S.-J."/>
            <person name="Heo J."/>
            <person name="Kwon S.-W."/>
        </authorList>
    </citation>
    <scope>NUCLEOTIDE SEQUENCE [LARGE SCALE GENOMIC DNA]</scope>
    <source>
        <strain evidence="6 7">S-12</strain>
    </source>
</reference>
<dbReference type="RefSeq" id="WP_106748945.1">
    <property type="nucleotide sequence ID" value="NZ_CP027668.1"/>
</dbReference>
<dbReference type="GO" id="GO:0016846">
    <property type="term" value="F:carbon-sulfur lyase activity"/>
    <property type="evidence" value="ECO:0007669"/>
    <property type="project" value="InterPro"/>
</dbReference>
<evidence type="ECO:0000259" key="5">
    <source>
        <dbReference type="PROSITE" id="PS51891"/>
    </source>
</evidence>
<dbReference type="InterPro" id="IPR006913">
    <property type="entry name" value="CENP-V/GFA"/>
</dbReference>
<dbReference type="SUPFAM" id="SSF51316">
    <property type="entry name" value="Mss4-like"/>
    <property type="match status" value="1"/>
</dbReference>
<feature type="domain" description="CENP-V/GFA" evidence="5">
    <location>
        <begin position="2"/>
        <end position="120"/>
    </location>
</feature>
<evidence type="ECO:0000313" key="7">
    <source>
        <dbReference type="Proteomes" id="UP000237889"/>
    </source>
</evidence>
<organism evidence="6 7">
    <name type="scientific">Phreatobacter cathodiphilus</name>
    <dbReference type="NCBI Taxonomy" id="1868589"/>
    <lineage>
        <taxon>Bacteria</taxon>
        <taxon>Pseudomonadati</taxon>
        <taxon>Pseudomonadota</taxon>
        <taxon>Alphaproteobacteria</taxon>
        <taxon>Hyphomicrobiales</taxon>
        <taxon>Phreatobacteraceae</taxon>
        <taxon>Phreatobacter</taxon>
    </lineage>
</organism>
<evidence type="ECO:0000256" key="1">
    <source>
        <dbReference type="ARBA" id="ARBA00005495"/>
    </source>
</evidence>
<dbReference type="PANTHER" id="PTHR33337:SF40">
    <property type="entry name" value="CENP-V_GFA DOMAIN-CONTAINING PROTEIN-RELATED"/>
    <property type="match status" value="1"/>
</dbReference>
<gene>
    <name evidence="6" type="ORF">C6569_11310</name>
</gene>
<keyword evidence="4" id="KW-0456">Lyase</keyword>
<dbReference type="KEGG" id="phr:C6569_11310"/>